<dbReference type="Pfam" id="PF05534">
    <property type="entry name" value="HicB"/>
    <property type="match status" value="1"/>
</dbReference>
<dbReference type="InterPro" id="IPR035069">
    <property type="entry name" value="TTHA1013/TTHA0281-like"/>
</dbReference>
<sequence length="110" mass="12341">MPDNQDFYTYRVTWSEDDQEYVGLCTEFPSLSWLDKTIEAALSGIRTVVSDVIKDMKQTGEAIPEPLSLKQYSGNISLRIAPETHRILSIQAAESGISLNRYINSKLASI</sequence>
<proteinExistence type="predicted"/>
<dbReference type="Proteomes" id="UP000663720">
    <property type="component" value="Chromosome"/>
</dbReference>
<organism evidence="1 2">
    <name type="scientific">Desulfonema limicola</name>
    <dbReference type="NCBI Taxonomy" id="45656"/>
    <lineage>
        <taxon>Bacteria</taxon>
        <taxon>Pseudomonadati</taxon>
        <taxon>Thermodesulfobacteriota</taxon>
        <taxon>Desulfobacteria</taxon>
        <taxon>Desulfobacterales</taxon>
        <taxon>Desulfococcaceae</taxon>
        <taxon>Desulfonema</taxon>
    </lineage>
</organism>
<dbReference type="SUPFAM" id="SSF143100">
    <property type="entry name" value="TTHA1013/TTHA0281-like"/>
    <property type="match status" value="1"/>
</dbReference>
<dbReference type="AlphaFoldDB" id="A0A975GJS4"/>
<dbReference type="EMBL" id="CP061799">
    <property type="protein sequence ID" value="QTA83906.1"/>
    <property type="molecule type" value="Genomic_DNA"/>
</dbReference>
<evidence type="ECO:0000313" key="2">
    <source>
        <dbReference type="Proteomes" id="UP000663720"/>
    </source>
</evidence>
<evidence type="ECO:0000313" key="1">
    <source>
        <dbReference type="EMBL" id="QTA83906.1"/>
    </source>
</evidence>
<dbReference type="KEGG" id="dli:dnl_63300"/>
<name>A0A975GJS4_9BACT</name>
<reference evidence="1" key="1">
    <citation type="journal article" date="2021" name="Microb. Physiol.">
        <title>Proteogenomic Insights into the Physiology of Marine, Sulfate-Reducing, Filamentous Desulfonema limicola and Desulfonema magnum.</title>
        <authorList>
            <person name="Schnaars V."/>
            <person name="Wohlbrand L."/>
            <person name="Scheve S."/>
            <person name="Hinrichs C."/>
            <person name="Reinhardt R."/>
            <person name="Rabus R."/>
        </authorList>
    </citation>
    <scope>NUCLEOTIDE SEQUENCE</scope>
    <source>
        <strain evidence="1">5ac10</strain>
    </source>
</reference>
<dbReference type="RefSeq" id="WP_207689687.1">
    <property type="nucleotide sequence ID" value="NZ_CP061799.1"/>
</dbReference>
<accession>A0A975GJS4</accession>
<protein>
    <submittedName>
        <fullName evidence="1">Toxin-antitoxin system, antitoxin component, HigB-like</fullName>
    </submittedName>
</protein>
<dbReference type="InterPro" id="IPR008651">
    <property type="entry name" value="Uncharacterised_HicB"/>
</dbReference>
<keyword evidence="2" id="KW-1185">Reference proteome</keyword>
<dbReference type="Gene3D" id="3.30.160.250">
    <property type="match status" value="1"/>
</dbReference>
<gene>
    <name evidence="1" type="ORF">dnl_63300</name>
</gene>